<organism evidence="4 5">
    <name type="scientific">Vallitalea guaymasensis</name>
    <dbReference type="NCBI Taxonomy" id="1185412"/>
    <lineage>
        <taxon>Bacteria</taxon>
        <taxon>Bacillati</taxon>
        <taxon>Bacillota</taxon>
        <taxon>Clostridia</taxon>
        <taxon>Lachnospirales</taxon>
        <taxon>Vallitaleaceae</taxon>
        <taxon>Vallitalea</taxon>
    </lineage>
</organism>
<evidence type="ECO:0000313" key="4">
    <source>
        <dbReference type="EMBL" id="QUH28488.1"/>
    </source>
</evidence>
<dbReference type="EMBL" id="CP058561">
    <property type="protein sequence ID" value="QUH28488.1"/>
    <property type="molecule type" value="Genomic_DNA"/>
</dbReference>
<keyword evidence="2" id="KW-0413">Isomerase</keyword>
<evidence type="ECO:0000256" key="2">
    <source>
        <dbReference type="ARBA" id="ARBA00023235"/>
    </source>
</evidence>
<comment type="similarity">
    <text evidence="1">Belongs to the PhzF family.</text>
</comment>
<dbReference type="NCBIfam" id="TIGR00654">
    <property type="entry name" value="PhzF_family"/>
    <property type="match status" value="1"/>
</dbReference>
<dbReference type="GO" id="GO:0016853">
    <property type="term" value="F:isomerase activity"/>
    <property type="evidence" value="ECO:0007669"/>
    <property type="project" value="UniProtKB-KW"/>
</dbReference>
<gene>
    <name evidence="4" type="ORF">HYG85_05925</name>
</gene>
<accession>A0A8J8M8X8</accession>
<dbReference type="Proteomes" id="UP000677305">
    <property type="component" value="Chromosome"/>
</dbReference>
<proteinExistence type="inferred from homology"/>
<keyword evidence="5" id="KW-1185">Reference proteome</keyword>
<name>A0A8J8M8X8_9FIRM</name>
<dbReference type="PANTHER" id="PTHR13774:SF39">
    <property type="entry name" value="BIOSYNTHESIS PROTEIN, PUTATIVE-RELATED"/>
    <property type="match status" value="1"/>
</dbReference>
<dbReference type="KEGG" id="vgu:HYG85_05925"/>
<evidence type="ECO:0000256" key="3">
    <source>
        <dbReference type="PIRSR" id="PIRSR016184-1"/>
    </source>
</evidence>
<dbReference type="RefSeq" id="WP_212692710.1">
    <property type="nucleotide sequence ID" value="NZ_CP058561.1"/>
</dbReference>
<reference evidence="4 5" key="1">
    <citation type="submission" date="2020-07" db="EMBL/GenBank/DDBJ databases">
        <title>Vallitalea guaymasensis genome.</title>
        <authorList>
            <person name="Postec A."/>
        </authorList>
    </citation>
    <scope>NUCLEOTIDE SEQUENCE [LARGE SCALE GENOMIC DNA]</scope>
    <source>
        <strain evidence="4 5">Ra1766G1</strain>
    </source>
</reference>
<dbReference type="PANTHER" id="PTHR13774">
    <property type="entry name" value="PHENAZINE BIOSYNTHESIS PROTEIN"/>
    <property type="match status" value="1"/>
</dbReference>
<feature type="active site" evidence="3">
    <location>
        <position position="46"/>
    </location>
</feature>
<protein>
    <submittedName>
        <fullName evidence="4">PhzF family phenazine biosynthesis protein</fullName>
    </submittedName>
</protein>
<dbReference type="Pfam" id="PF02567">
    <property type="entry name" value="PhzC-PhzF"/>
    <property type="match status" value="1"/>
</dbReference>
<evidence type="ECO:0000313" key="5">
    <source>
        <dbReference type="Proteomes" id="UP000677305"/>
    </source>
</evidence>
<sequence length="279" mass="31014">MKITTYRLSSFSQTVEGGNPAGVVLNADSLDEKSMLEISSKIGYSETAFVSQSKVADYKVRFFTPVKEVDLCGHATIATFNLLRDLHILSCGEYTQETKAGVLKIIVNDNDVFMEQNKPVFFDIISLEEINKCFESALTNIDNQPIQIVSTGMRDIILPVKNLGILNKLQPKFDEIIVLSNKYDVSGIHVFTQEGITNANAVCRNFAPRDGINEEAATGTSNGALACYLSRYSNDTNKRYLFKQGYSMNKPSVIKVELGYNNQNIYKVYVGGNAVRIED</sequence>
<dbReference type="AlphaFoldDB" id="A0A8J8M8X8"/>
<evidence type="ECO:0000256" key="1">
    <source>
        <dbReference type="ARBA" id="ARBA00008270"/>
    </source>
</evidence>
<dbReference type="SUPFAM" id="SSF54506">
    <property type="entry name" value="Diaminopimelate epimerase-like"/>
    <property type="match status" value="1"/>
</dbReference>
<dbReference type="Gene3D" id="3.10.310.10">
    <property type="entry name" value="Diaminopimelate Epimerase, Chain A, domain 1"/>
    <property type="match status" value="2"/>
</dbReference>
<dbReference type="GO" id="GO:0005737">
    <property type="term" value="C:cytoplasm"/>
    <property type="evidence" value="ECO:0007669"/>
    <property type="project" value="TreeGrafter"/>
</dbReference>
<dbReference type="InterPro" id="IPR003719">
    <property type="entry name" value="Phenazine_PhzF-like"/>
</dbReference>
<dbReference type="PIRSF" id="PIRSF016184">
    <property type="entry name" value="PhzC_PhzF"/>
    <property type="match status" value="1"/>
</dbReference>